<evidence type="ECO:0000313" key="2">
    <source>
        <dbReference type="Proteomes" id="UP001419268"/>
    </source>
</evidence>
<proteinExistence type="predicted"/>
<dbReference type="Pfam" id="PF03004">
    <property type="entry name" value="Transposase_24"/>
    <property type="match status" value="1"/>
</dbReference>
<gene>
    <name evidence="1" type="ORF">Scep_021962</name>
</gene>
<evidence type="ECO:0000313" key="1">
    <source>
        <dbReference type="EMBL" id="KAK9105118.1"/>
    </source>
</evidence>
<protein>
    <recommendedName>
        <fullName evidence="3">Transposase Tnp1/En/Spm-like domain-containing protein</fullName>
    </recommendedName>
</protein>
<dbReference type="AlphaFoldDB" id="A0AAP0HXA3"/>
<accession>A0AAP0HXA3</accession>
<sequence>MVLITLSDWRLFPIREKEGLWKLVKQRFDGVEEDLKNKVLQQIGSLWRSWKSRLTSSLKKALKEGWSDDEINSKIKPEEVELVDWLAFRKTRESSAFGEMSNKFKNLRSKHVYPHTMSRKGYARLEEEMRAKTGRTNITRADLWIEGHKNKKGQPNNAQIAEVVDKINESRMRSSATASQSINDNPIAQVFGPEHQGRVRGLGFGVTPSNVGVITQSTILVLKLLGDFQRLEGKHEQLAELIHSQQIPPSSRQQQNDPPNLRGKKCKIFDWLSPNKLVGEGEVETDDPMHLVDGIPIGGSAYLVYVERVFEPNAFLWRNQNNWTTLDNALGEIIPWPKEAVAVVFT</sequence>
<evidence type="ECO:0008006" key="3">
    <source>
        <dbReference type="Google" id="ProtNLM"/>
    </source>
</evidence>
<keyword evidence="2" id="KW-1185">Reference proteome</keyword>
<dbReference type="PANTHER" id="PTHR33018:SF31">
    <property type="entry name" value="TRANSPOSASE, PTTA_EN_SPM, PLANT"/>
    <property type="match status" value="1"/>
</dbReference>
<dbReference type="PANTHER" id="PTHR33018">
    <property type="entry name" value="OS10G0338966 PROTEIN-RELATED"/>
    <property type="match status" value="1"/>
</dbReference>
<name>A0AAP0HXA3_9MAGN</name>
<dbReference type="EMBL" id="JBBNAG010000009">
    <property type="protein sequence ID" value="KAK9105118.1"/>
    <property type="molecule type" value="Genomic_DNA"/>
</dbReference>
<comment type="caution">
    <text evidence="1">The sequence shown here is derived from an EMBL/GenBank/DDBJ whole genome shotgun (WGS) entry which is preliminary data.</text>
</comment>
<dbReference type="Proteomes" id="UP001419268">
    <property type="component" value="Unassembled WGS sequence"/>
</dbReference>
<reference evidence="1 2" key="1">
    <citation type="submission" date="2024-01" db="EMBL/GenBank/DDBJ databases">
        <title>Genome assemblies of Stephania.</title>
        <authorList>
            <person name="Yang L."/>
        </authorList>
    </citation>
    <scope>NUCLEOTIDE SEQUENCE [LARGE SCALE GENOMIC DNA]</scope>
    <source>
        <strain evidence="1">JXDWG</strain>
        <tissue evidence="1">Leaf</tissue>
    </source>
</reference>
<organism evidence="1 2">
    <name type="scientific">Stephania cephalantha</name>
    <dbReference type="NCBI Taxonomy" id="152367"/>
    <lineage>
        <taxon>Eukaryota</taxon>
        <taxon>Viridiplantae</taxon>
        <taxon>Streptophyta</taxon>
        <taxon>Embryophyta</taxon>
        <taxon>Tracheophyta</taxon>
        <taxon>Spermatophyta</taxon>
        <taxon>Magnoliopsida</taxon>
        <taxon>Ranunculales</taxon>
        <taxon>Menispermaceae</taxon>
        <taxon>Menispermoideae</taxon>
        <taxon>Cissampelideae</taxon>
        <taxon>Stephania</taxon>
    </lineage>
</organism>
<dbReference type="InterPro" id="IPR004252">
    <property type="entry name" value="Probable_transposase_24"/>
</dbReference>